<dbReference type="Gene3D" id="1.10.1200.120">
    <property type="entry name" value="Large-conductance mechanosensitive channel, MscL, domain 1"/>
    <property type="match status" value="1"/>
</dbReference>
<dbReference type="GO" id="GO:0005886">
    <property type="term" value="C:plasma membrane"/>
    <property type="evidence" value="ECO:0007669"/>
    <property type="project" value="UniProtKB-SubCell"/>
</dbReference>
<keyword evidence="8 10" id="KW-0472">Membrane</keyword>
<feature type="transmembrane region" description="Helical" evidence="10">
    <location>
        <begin position="20"/>
        <end position="37"/>
    </location>
</feature>
<feature type="transmembrane region" description="Helical" evidence="10">
    <location>
        <begin position="44"/>
        <end position="68"/>
    </location>
</feature>
<comment type="caution">
    <text evidence="11">The sequence shown here is derived from an EMBL/GenBank/DDBJ whole genome shotgun (WGS) entry which is preliminary data.</text>
</comment>
<organism evidence="11 12">
    <name type="scientific">Jezberella montanilacus</name>
    <dbReference type="NCBI Taxonomy" id="323426"/>
    <lineage>
        <taxon>Bacteria</taxon>
        <taxon>Pseudomonadati</taxon>
        <taxon>Pseudomonadota</taxon>
        <taxon>Betaproteobacteria</taxon>
        <taxon>Burkholderiales</taxon>
        <taxon>Alcaligenaceae</taxon>
        <taxon>Jezberella</taxon>
    </lineage>
</organism>
<comment type="function">
    <text evidence="10">Channel that opens in response to stretch forces in the membrane lipid bilayer. May participate in the regulation of osmotic pressure changes within the cell.</text>
</comment>
<sequence>MSKASSLLKEFRDFAVRGNMVDLAVGVIVGAAFGKIVESLVKDIIMPVINFMVGGTVDFSNKFIVLHMPAGYSGALTYADLTKAGANVFAWGSFVTIVINFVLLAFVIFFMVKGINSTRARQALEAAAPPPKPEEVLLTEIRDLLQANLNNASKTE</sequence>
<dbReference type="PROSITE" id="PS01327">
    <property type="entry name" value="MSCL"/>
    <property type="match status" value="1"/>
</dbReference>
<evidence type="ECO:0000256" key="2">
    <source>
        <dbReference type="ARBA" id="ARBA00007254"/>
    </source>
</evidence>
<reference evidence="11 12" key="1">
    <citation type="submission" date="2018-03" db="EMBL/GenBank/DDBJ databases">
        <title>Genomic Encyclopedia of Type Strains, Phase III (KMG-III): the genomes of soil and plant-associated and newly described type strains.</title>
        <authorList>
            <person name="Whitman W."/>
        </authorList>
    </citation>
    <scope>NUCLEOTIDE SEQUENCE [LARGE SCALE GENOMIC DNA]</scope>
    <source>
        <strain evidence="11 12">MWH-P2sevCIIIb</strain>
    </source>
</reference>
<keyword evidence="6 10" id="KW-1133">Transmembrane helix</keyword>
<name>A0A2T0XHJ0_9BURK</name>
<feature type="transmembrane region" description="Helical" evidence="10">
    <location>
        <begin position="88"/>
        <end position="112"/>
    </location>
</feature>
<keyword evidence="10" id="KW-0997">Cell inner membrane</keyword>
<dbReference type="PANTHER" id="PTHR30266">
    <property type="entry name" value="MECHANOSENSITIVE CHANNEL MSCL"/>
    <property type="match status" value="1"/>
</dbReference>
<evidence type="ECO:0000256" key="6">
    <source>
        <dbReference type="ARBA" id="ARBA00022989"/>
    </source>
</evidence>
<proteinExistence type="inferred from homology"/>
<evidence type="ECO:0000256" key="4">
    <source>
        <dbReference type="ARBA" id="ARBA00022475"/>
    </source>
</evidence>
<keyword evidence="5 10" id="KW-0812">Transmembrane</keyword>
<dbReference type="InterPro" id="IPR036019">
    <property type="entry name" value="MscL_channel"/>
</dbReference>
<gene>
    <name evidence="10" type="primary">mscL</name>
    <name evidence="11" type="ORF">BCM14_1233</name>
</gene>
<dbReference type="HAMAP" id="MF_00115">
    <property type="entry name" value="MscL"/>
    <property type="match status" value="1"/>
</dbReference>
<dbReference type="InterPro" id="IPR019823">
    <property type="entry name" value="Mechanosensitive_channel_CS"/>
</dbReference>
<comment type="similarity">
    <text evidence="2 10">Belongs to the MscL family.</text>
</comment>
<dbReference type="PANTHER" id="PTHR30266:SF2">
    <property type="entry name" value="LARGE-CONDUCTANCE MECHANOSENSITIVE CHANNEL"/>
    <property type="match status" value="1"/>
</dbReference>
<dbReference type="NCBIfam" id="TIGR00220">
    <property type="entry name" value="mscL"/>
    <property type="match status" value="1"/>
</dbReference>
<evidence type="ECO:0000256" key="5">
    <source>
        <dbReference type="ARBA" id="ARBA00022692"/>
    </source>
</evidence>
<dbReference type="InterPro" id="IPR037673">
    <property type="entry name" value="MSC/AndL"/>
</dbReference>
<dbReference type="AlphaFoldDB" id="A0A2T0XHJ0"/>
<dbReference type="NCBIfam" id="NF001843">
    <property type="entry name" value="PRK00567.1-4"/>
    <property type="match status" value="1"/>
</dbReference>
<dbReference type="Pfam" id="PF01741">
    <property type="entry name" value="MscL"/>
    <property type="match status" value="1"/>
</dbReference>
<keyword evidence="7 10" id="KW-0406">Ion transport</keyword>
<dbReference type="RefSeq" id="WP_106227118.1">
    <property type="nucleotide sequence ID" value="NZ_PVTV01000012.1"/>
</dbReference>
<evidence type="ECO:0000256" key="7">
    <source>
        <dbReference type="ARBA" id="ARBA00023065"/>
    </source>
</evidence>
<dbReference type="PRINTS" id="PR01264">
    <property type="entry name" value="MECHCHANNEL"/>
</dbReference>
<evidence type="ECO:0000256" key="9">
    <source>
        <dbReference type="ARBA" id="ARBA00023303"/>
    </source>
</evidence>
<evidence type="ECO:0000313" key="11">
    <source>
        <dbReference type="EMBL" id="PRY98406.1"/>
    </source>
</evidence>
<evidence type="ECO:0000256" key="3">
    <source>
        <dbReference type="ARBA" id="ARBA00022448"/>
    </source>
</evidence>
<keyword evidence="12" id="KW-1185">Reference proteome</keyword>
<dbReference type="NCBIfam" id="NF010557">
    <property type="entry name" value="PRK13952.1"/>
    <property type="match status" value="1"/>
</dbReference>
<keyword evidence="9 10" id="KW-0407">Ion channel</keyword>
<protein>
    <recommendedName>
        <fullName evidence="10">Large-conductance mechanosensitive channel</fullName>
    </recommendedName>
</protein>
<evidence type="ECO:0000256" key="8">
    <source>
        <dbReference type="ARBA" id="ARBA00023136"/>
    </source>
</evidence>
<keyword evidence="3 10" id="KW-0813">Transport</keyword>
<comment type="subcellular location">
    <subcellularLocation>
        <location evidence="10">Cell inner membrane</location>
        <topology evidence="10">Multi-pass membrane protein</topology>
    </subcellularLocation>
    <subcellularLocation>
        <location evidence="1">Cell membrane</location>
        <topology evidence="1">Multi-pass membrane protein</topology>
    </subcellularLocation>
</comment>
<comment type="subunit">
    <text evidence="10">Homopentamer.</text>
</comment>
<dbReference type="GO" id="GO:0008381">
    <property type="term" value="F:mechanosensitive monoatomic ion channel activity"/>
    <property type="evidence" value="ECO:0007669"/>
    <property type="project" value="UniProtKB-UniRule"/>
</dbReference>
<dbReference type="EMBL" id="PVTV01000012">
    <property type="protein sequence ID" value="PRY98406.1"/>
    <property type="molecule type" value="Genomic_DNA"/>
</dbReference>
<dbReference type="OrthoDB" id="9810350at2"/>
<dbReference type="SUPFAM" id="SSF81330">
    <property type="entry name" value="Gated mechanosensitive channel"/>
    <property type="match status" value="1"/>
</dbReference>
<keyword evidence="4 10" id="KW-1003">Cell membrane</keyword>
<evidence type="ECO:0000256" key="1">
    <source>
        <dbReference type="ARBA" id="ARBA00004651"/>
    </source>
</evidence>
<dbReference type="Proteomes" id="UP000238308">
    <property type="component" value="Unassembled WGS sequence"/>
</dbReference>
<evidence type="ECO:0000256" key="10">
    <source>
        <dbReference type="HAMAP-Rule" id="MF_00115"/>
    </source>
</evidence>
<accession>A0A2T0XHJ0</accession>
<evidence type="ECO:0000313" key="12">
    <source>
        <dbReference type="Proteomes" id="UP000238308"/>
    </source>
</evidence>
<dbReference type="InterPro" id="IPR001185">
    <property type="entry name" value="MS_channel"/>
</dbReference>